<evidence type="ECO:0000256" key="3">
    <source>
        <dbReference type="ARBA" id="ARBA00022490"/>
    </source>
</evidence>
<dbReference type="PRINTS" id="PR02056">
    <property type="entry name" value="PROTEINF105A"/>
</dbReference>
<comment type="subcellular location">
    <subcellularLocation>
        <location evidence="1">Cytoplasm</location>
    </subcellularLocation>
</comment>
<comment type="similarity">
    <text evidence="2">Belongs to the peptidase C65 family. Otulin subfamily.</text>
</comment>
<dbReference type="Pfam" id="PF16218">
    <property type="entry name" value="Peptidase_C101"/>
    <property type="match status" value="1"/>
</dbReference>
<dbReference type="AlphaFoldDB" id="A0A091DRY8"/>
<dbReference type="Proteomes" id="UP000028990">
    <property type="component" value="Unassembled WGS sequence"/>
</dbReference>
<gene>
    <name evidence="4" type="ORF">H920_05656</name>
</gene>
<evidence type="ECO:0000313" key="4">
    <source>
        <dbReference type="EMBL" id="KFO33040.1"/>
    </source>
</evidence>
<keyword evidence="5" id="KW-1185">Reference proteome</keyword>
<evidence type="ECO:0000256" key="2">
    <source>
        <dbReference type="ARBA" id="ARBA00010267"/>
    </source>
</evidence>
<dbReference type="eggNOG" id="ENOG502QVY0">
    <property type="taxonomic scope" value="Eukaryota"/>
</dbReference>
<dbReference type="PANTHER" id="PTHR33662">
    <property type="entry name" value="OTU DEUBIQUITINASE WITH LINEAR LINKAGE-SPECIFICITY A-RELATED"/>
    <property type="match status" value="1"/>
</dbReference>
<sequence>MYTGANVFGKVRECVELLKMQWTEFSGIKDYHKRGSKCNILFALFCFVSILEHKLNEAFKFIMLNQVTEVYEQMKTNKIIRSLSRLLFPREASSDPWSFMMSHLNSVGDVCALKQMDMFILGYSLEVKIKVSCLFKFNSRDFAVCYLEEPHQEQPEISLLTEIDRHYHIPVFQICHELGTSSCQ</sequence>
<keyword evidence="3" id="KW-0963">Cytoplasm</keyword>
<dbReference type="GO" id="GO:0005737">
    <property type="term" value="C:cytoplasm"/>
    <property type="evidence" value="ECO:0007669"/>
    <property type="project" value="UniProtKB-SubCell"/>
</dbReference>
<evidence type="ECO:0000256" key="1">
    <source>
        <dbReference type="ARBA" id="ARBA00004496"/>
    </source>
</evidence>
<protein>
    <submittedName>
        <fullName evidence="4">Protein FAM105A</fullName>
    </submittedName>
</protein>
<organism evidence="4 5">
    <name type="scientific">Fukomys damarensis</name>
    <name type="common">Damaraland mole rat</name>
    <name type="synonym">Cryptomys damarensis</name>
    <dbReference type="NCBI Taxonomy" id="885580"/>
    <lineage>
        <taxon>Eukaryota</taxon>
        <taxon>Metazoa</taxon>
        <taxon>Chordata</taxon>
        <taxon>Craniata</taxon>
        <taxon>Vertebrata</taxon>
        <taxon>Euteleostomi</taxon>
        <taxon>Mammalia</taxon>
        <taxon>Eutheria</taxon>
        <taxon>Euarchontoglires</taxon>
        <taxon>Glires</taxon>
        <taxon>Rodentia</taxon>
        <taxon>Hystricomorpha</taxon>
        <taxon>Bathyergidae</taxon>
        <taxon>Fukomys</taxon>
    </lineage>
</organism>
<accession>A0A091DRY8</accession>
<dbReference type="InterPro" id="IPR023235">
    <property type="entry name" value="FAM105"/>
</dbReference>
<dbReference type="InterPro" id="IPR023236">
    <property type="entry name" value="OTULINL"/>
</dbReference>
<proteinExistence type="inferred from homology"/>
<dbReference type="EMBL" id="KN122106">
    <property type="protein sequence ID" value="KFO33040.1"/>
    <property type="molecule type" value="Genomic_DNA"/>
</dbReference>
<dbReference type="PRINTS" id="PR02055">
    <property type="entry name" value="PROTEINF105"/>
</dbReference>
<evidence type="ECO:0000313" key="5">
    <source>
        <dbReference type="Proteomes" id="UP000028990"/>
    </source>
</evidence>
<name>A0A091DRY8_FUKDA</name>
<dbReference type="PANTHER" id="PTHR33662:SF1">
    <property type="entry name" value="INACTIVE UBIQUITIN THIOESTERASE OTULINL"/>
    <property type="match status" value="1"/>
</dbReference>
<reference evidence="4 5" key="1">
    <citation type="submission" date="2013-11" db="EMBL/GenBank/DDBJ databases">
        <title>The Damaraland mole rat (Fukomys damarensis) genome and evolution of African mole rats.</title>
        <authorList>
            <person name="Gladyshev V.N."/>
            <person name="Fang X."/>
        </authorList>
    </citation>
    <scope>NUCLEOTIDE SEQUENCE [LARGE SCALE GENOMIC DNA]</scope>
    <source>
        <tissue evidence="4">Liver</tissue>
    </source>
</reference>